<reference evidence="1" key="1">
    <citation type="submission" date="2021-06" db="EMBL/GenBank/DDBJ databases">
        <authorList>
            <person name="Kallberg Y."/>
            <person name="Tangrot J."/>
            <person name="Rosling A."/>
        </authorList>
    </citation>
    <scope>NUCLEOTIDE SEQUENCE</scope>
    <source>
        <strain evidence="1">87-6 pot B 2015</strain>
    </source>
</reference>
<sequence length="90" mass="10766">MERRSIKDKPYLDFRQGIYQIHYQQQYLNEKYRDIICNIAWSYHIDDQVQSSNGVKNSFSDLTNALVEMWSTELKQRQLHAEESVGLCYS</sequence>
<gene>
    <name evidence="1" type="ORF">FMOSSE_LOCUS6289</name>
</gene>
<keyword evidence="2" id="KW-1185">Reference proteome</keyword>
<proteinExistence type="predicted"/>
<dbReference type="EMBL" id="CAJVPP010001303">
    <property type="protein sequence ID" value="CAG8547388.1"/>
    <property type="molecule type" value="Genomic_DNA"/>
</dbReference>
<dbReference type="Proteomes" id="UP000789375">
    <property type="component" value="Unassembled WGS sequence"/>
</dbReference>
<protein>
    <submittedName>
        <fullName evidence="1">9357_t:CDS:1</fullName>
    </submittedName>
</protein>
<comment type="caution">
    <text evidence="1">The sequence shown here is derived from an EMBL/GenBank/DDBJ whole genome shotgun (WGS) entry which is preliminary data.</text>
</comment>
<accession>A0A9N9FNY0</accession>
<organism evidence="1 2">
    <name type="scientific">Funneliformis mosseae</name>
    <name type="common">Endomycorrhizal fungus</name>
    <name type="synonym">Glomus mosseae</name>
    <dbReference type="NCBI Taxonomy" id="27381"/>
    <lineage>
        <taxon>Eukaryota</taxon>
        <taxon>Fungi</taxon>
        <taxon>Fungi incertae sedis</taxon>
        <taxon>Mucoromycota</taxon>
        <taxon>Glomeromycotina</taxon>
        <taxon>Glomeromycetes</taxon>
        <taxon>Glomerales</taxon>
        <taxon>Glomeraceae</taxon>
        <taxon>Funneliformis</taxon>
    </lineage>
</organism>
<name>A0A9N9FNY0_FUNMO</name>
<evidence type="ECO:0000313" key="2">
    <source>
        <dbReference type="Proteomes" id="UP000789375"/>
    </source>
</evidence>
<evidence type="ECO:0000313" key="1">
    <source>
        <dbReference type="EMBL" id="CAG8547388.1"/>
    </source>
</evidence>
<dbReference type="AlphaFoldDB" id="A0A9N9FNY0"/>